<evidence type="ECO:0000256" key="5">
    <source>
        <dbReference type="ARBA" id="ARBA00022483"/>
    </source>
</evidence>
<accession>A0A3Q1H5A5</accession>
<evidence type="ECO:0000256" key="1">
    <source>
        <dbReference type="ARBA" id="ARBA00002660"/>
    </source>
</evidence>
<protein>
    <recommendedName>
        <fullName evidence="3 8">Exocyst complex component 2</fullName>
    </recommendedName>
</protein>
<dbReference type="PANTHER" id="PTHR13043:SF1">
    <property type="entry name" value="EXOCYST COMPLEX COMPONENT 2"/>
    <property type="match status" value="1"/>
</dbReference>
<feature type="domain" description="IPT/TIG" evidence="9">
    <location>
        <begin position="8"/>
        <end position="91"/>
    </location>
</feature>
<feature type="domain" description="Exocyst complex component EXOC2/Sec5 N-terminal" evidence="10">
    <location>
        <begin position="659"/>
        <end position="856"/>
    </location>
</feature>
<name>A0A3Q1H5A5_ANATE</name>
<dbReference type="Pfam" id="PF01833">
    <property type="entry name" value="TIG"/>
    <property type="match status" value="1"/>
</dbReference>
<dbReference type="Proteomes" id="UP000265040">
    <property type="component" value="Chromosome 4"/>
</dbReference>
<reference evidence="11" key="1">
    <citation type="submission" date="2021-04" db="EMBL/GenBank/DDBJ databases">
        <authorList>
            <consortium name="Wellcome Sanger Institute Data Sharing"/>
        </authorList>
    </citation>
    <scope>NUCLEOTIDE SEQUENCE [LARGE SCALE GENOMIC DNA]</scope>
</reference>
<gene>
    <name evidence="11" type="primary">EXOC2</name>
</gene>
<dbReference type="InterPro" id="IPR014756">
    <property type="entry name" value="Ig_E-set"/>
</dbReference>
<dbReference type="AlphaFoldDB" id="A0A3Q1H5A5"/>
<dbReference type="Ensembl" id="ENSATET00000002700.3">
    <property type="protein sequence ID" value="ENSATEP00000002674.2"/>
    <property type="gene ID" value="ENSATEG00000001786.3"/>
</dbReference>
<evidence type="ECO:0000256" key="3">
    <source>
        <dbReference type="ARBA" id="ARBA00017526"/>
    </source>
</evidence>
<evidence type="ECO:0000259" key="9">
    <source>
        <dbReference type="Pfam" id="PF01833"/>
    </source>
</evidence>
<dbReference type="Gene3D" id="2.60.40.10">
    <property type="entry name" value="Immunoglobulins"/>
    <property type="match status" value="1"/>
</dbReference>
<sequence length="862" mass="97082">MSRARQPPLVTGISPKEGAAWTKVTIRGENLGTGPADLIGLSICGHNCLLTAEWMSASKIVCRVGPAKDDKGEIIVTTKSGGLGTSTVSFKLLRPERIGILDQSAVWVDEMNYYDMRTNRNKGISPLSLRPSNPLGIDIDKGKIPQKDIEQVFPGMSGDFTSENFSATWYLIENHAGSSFEQLKVAASNLKKQATKKNEGSLAYVKGGLSTFFEAQDALAAIHQKLESDGTERVEGSMTQRLENILNRASETADTLFQEVLGRKDKADSTRNALNVLQRFKFLFNLPLNIERNIQKGDYDVVINDYEKAKSLFGNTEVPVFKKVYAEVETRITALRSLLLEKLLQTPSTLHDQKRYIRYLSDLHAPGDPAWQCIDAQHKWILQLMMNCRNEFISVGVGALDLEGDTRSSALGRLSHTASLKRGGSLRTPRSSTWHFETPQQVQFVEKLSDVVIGQLPNFWKLWISYVNGSLFSETGEKSGQVEKSKKNARQRQNDFKKMIEELTHRLVKLIRGAILPTTLPQQELSFYGGWENKAEISGAWHTQIIHTVRACYEALLALEIPNDLLQVIQDLLLDLRVHCLMITLLHTTEDVKRLAEKEDWVVDNEGITSLPSQFEQCVVQMLQSFKEPLEIKPGEINVRELLHSLQLEASKYMFLFMQEQRLLIILSNCHYLERRTFLNLADHFEKHGFTGTEKITRVSNAVRELDRKLFEAYIERRADPIAGSLEPGIYAGYFDWRDCQTPTGVRNYLKEALVNIITVHAEVFTVSKDLVPRVLSKIVESVADEMCRLMQCVSSFSKNGALQVRSQEHIHAVIGASFKLALDALPLLQSGADKKLLEELLNKFKSSMQLQLTCFQPSSVH</sequence>
<evidence type="ECO:0000313" key="12">
    <source>
        <dbReference type="Proteomes" id="UP000265040"/>
    </source>
</evidence>
<evidence type="ECO:0000313" key="11">
    <source>
        <dbReference type="Ensembl" id="ENSATEP00000002674.2"/>
    </source>
</evidence>
<comment type="subunit">
    <text evidence="8">Component of the exocyst complex.</text>
</comment>
<dbReference type="GO" id="GO:0015031">
    <property type="term" value="P:protein transport"/>
    <property type="evidence" value="ECO:0007669"/>
    <property type="project" value="UniProtKB-KW"/>
</dbReference>
<dbReference type="InterPro" id="IPR039481">
    <property type="entry name" value="EXOC2/Sec5_N_dom"/>
</dbReference>
<evidence type="ECO:0000256" key="4">
    <source>
        <dbReference type="ARBA" id="ARBA00022448"/>
    </source>
</evidence>
<dbReference type="CDD" id="cd00603">
    <property type="entry name" value="IPT_PCSR"/>
    <property type="match status" value="1"/>
</dbReference>
<evidence type="ECO:0000256" key="2">
    <source>
        <dbReference type="ARBA" id="ARBA00010578"/>
    </source>
</evidence>
<evidence type="ECO:0000256" key="7">
    <source>
        <dbReference type="ARBA" id="ARBA00062534"/>
    </source>
</evidence>
<comment type="function">
    <text evidence="1 8">Component of the exocyst complex involved in the docking of exocytic vesicles with fusion sites on the plasma membrane.</text>
</comment>
<dbReference type="Pfam" id="PF15469">
    <property type="entry name" value="Sec5"/>
    <property type="match status" value="2"/>
</dbReference>
<proteinExistence type="inferred from homology"/>
<evidence type="ECO:0000259" key="10">
    <source>
        <dbReference type="Pfam" id="PF15469"/>
    </source>
</evidence>
<dbReference type="InterPro" id="IPR013783">
    <property type="entry name" value="Ig-like_fold"/>
</dbReference>
<dbReference type="GO" id="GO:0007399">
    <property type="term" value="P:nervous system development"/>
    <property type="evidence" value="ECO:0007669"/>
    <property type="project" value="UniProtKB-ARBA"/>
</dbReference>
<reference evidence="11" key="2">
    <citation type="submission" date="2025-08" db="UniProtKB">
        <authorList>
            <consortium name="Ensembl"/>
        </authorList>
    </citation>
    <scope>IDENTIFICATION</scope>
</reference>
<keyword evidence="6 8" id="KW-0653">Protein transport</keyword>
<comment type="subunit">
    <text evidence="7">The exocyst complex is composed of EXOC1, EXOC2, EXOC3, EXOC4, EXOC5, EXOC6, EXOC7 and EXOC8. Interacts with EXOC3L1. Interacts with GNEFR/DELGEF; this interaction occurs only in the presence of magnesium or manganese and is stimulated by dCTP or GTP. Interacts with RALA and RALB. Interacts with ARL13B; regulates ARL13B localization to the cilium membrane.</text>
</comment>
<dbReference type="GO" id="GO:0006893">
    <property type="term" value="P:Golgi to plasma membrane transport"/>
    <property type="evidence" value="ECO:0007669"/>
    <property type="project" value="UniProtKB-UniRule"/>
</dbReference>
<evidence type="ECO:0000256" key="8">
    <source>
        <dbReference type="RuleBase" id="RU365069"/>
    </source>
</evidence>
<dbReference type="GO" id="GO:0000145">
    <property type="term" value="C:exocyst"/>
    <property type="evidence" value="ECO:0007669"/>
    <property type="project" value="UniProtKB-UniRule"/>
</dbReference>
<feature type="domain" description="Exocyst complex component EXOC2/Sec5 N-terminal" evidence="10">
    <location>
        <begin position="133"/>
        <end position="638"/>
    </location>
</feature>
<dbReference type="InterPro" id="IPR029175">
    <property type="entry name" value="EXOC2/Sec5"/>
</dbReference>
<dbReference type="PANTHER" id="PTHR13043">
    <property type="entry name" value="EXOCYST COMPLEX COMPONENT SEC5"/>
    <property type="match status" value="1"/>
</dbReference>
<reference evidence="11" key="3">
    <citation type="submission" date="2025-09" db="UniProtKB">
        <authorList>
            <consortium name="Ensembl"/>
        </authorList>
    </citation>
    <scope>IDENTIFICATION</scope>
</reference>
<comment type="similarity">
    <text evidence="2 8">Belongs to the SEC5 family.</text>
</comment>
<dbReference type="GeneTree" id="ENSGT00390000010872"/>
<dbReference type="InterPro" id="IPR002909">
    <property type="entry name" value="IPT_dom"/>
</dbReference>
<evidence type="ECO:0000256" key="6">
    <source>
        <dbReference type="ARBA" id="ARBA00022927"/>
    </source>
</evidence>
<dbReference type="SUPFAM" id="SSF81296">
    <property type="entry name" value="E set domains"/>
    <property type="match status" value="1"/>
</dbReference>
<organism evidence="11 12">
    <name type="scientific">Anabas testudineus</name>
    <name type="common">Climbing perch</name>
    <name type="synonym">Anthias testudineus</name>
    <dbReference type="NCBI Taxonomy" id="64144"/>
    <lineage>
        <taxon>Eukaryota</taxon>
        <taxon>Metazoa</taxon>
        <taxon>Chordata</taxon>
        <taxon>Craniata</taxon>
        <taxon>Vertebrata</taxon>
        <taxon>Euteleostomi</taxon>
        <taxon>Actinopterygii</taxon>
        <taxon>Neopterygii</taxon>
        <taxon>Teleostei</taxon>
        <taxon>Neoteleostei</taxon>
        <taxon>Acanthomorphata</taxon>
        <taxon>Anabantaria</taxon>
        <taxon>Anabantiformes</taxon>
        <taxon>Anabantoidei</taxon>
        <taxon>Anabantidae</taxon>
        <taxon>Anabas</taxon>
    </lineage>
</organism>
<dbReference type="GO" id="GO:0006887">
    <property type="term" value="P:exocytosis"/>
    <property type="evidence" value="ECO:0007669"/>
    <property type="project" value="UniProtKB-KW"/>
</dbReference>
<keyword evidence="12" id="KW-1185">Reference proteome</keyword>
<dbReference type="FunFam" id="2.60.40.10:FF:000196">
    <property type="entry name" value="Exocyst complex component 2"/>
    <property type="match status" value="1"/>
</dbReference>
<keyword evidence="5 8" id="KW-0268">Exocytosis</keyword>
<keyword evidence="4 8" id="KW-0813">Transport</keyword>